<organism evidence="1 2">
    <name type="scientific">Marchantia polymorpha</name>
    <name type="common">Common liverwort</name>
    <name type="synonym">Marchantia aquatica</name>
    <dbReference type="NCBI Taxonomy" id="3197"/>
    <lineage>
        <taxon>Eukaryota</taxon>
        <taxon>Viridiplantae</taxon>
        <taxon>Streptophyta</taxon>
        <taxon>Embryophyta</taxon>
        <taxon>Marchantiophyta</taxon>
        <taxon>Marchantiopsida</taxon>
        <taxon>Marchantiidae</taxon>
        <taxon>Marchantiales</taxon>
        <taxon>Marchantiaceae</taxon>
        <taxon>Marchantia</taxon>
    </lineage>
</organism>
<reference evidence="2" key="1">
    <citation type="journal article" date="2017" name="Cell">
        <title>Insights into land plant evolution garnered from the Marchantia polymorpha genome.</title>
        <authorList>
            <person name="Bowman J.L."/>
            <person name="Kohchi T."/>
            <person name="Yamato K.T."/>
            <person name="Jenkins J."/>
            <person name="Shu S."/>
            <person name="Ishizaki K."/>
            <person name="Yamaoka S."/>
            <person name="Nishihama R."/>
            <person name="Nakamura Y."/>
            <person name="Berger F."/>
            <person name="Adam C."/>
            <person name="Aki S.S."/>
            <person name="Althoff F."/>
            <person name="Araki T."/>
            <person name="Arteaga-Vazquez M.A."/>
            <person name="Balasubrmanian S."/>
            <person name="Barry K."/>
            <person name="Bauer D."/>
            <person name="Boehm C.R."/>
            <person name="Briginshaw L."/>
            <person name="Caballero-Perez J."/>
            <person name="Catarino B."/>
            <person name="Chen F."/>
            <person name="Chiyoda S."/>
            <person name="Chovatia M."/>
            <person name="Davies K.M."/>
            <person name="Delmans M."/>
            <person name="Demura T."/>
            <person name="Dierschke T."/>
            <person name="Dolan L."/>
            <person name="Dorantes-Acosta A.E."/>
            <person name="Eklund D.M."/>
            <person name="Florent S.N."/>
            <person name="Flores-Sandoval E."/>
            <person name="Fujiyama A."/>
            <person name="Fukuzawa H."/>
            <person name="Galik B."/>
            <person name="Grimanelli D."/>
            <person name="Grimwood J."/>
            <person name="Grossniklaus U."/>
            <person name="Hamada T."/>
            <person name="Haseloff J."/>
            <person name="Hetherington A.J."/>
            <person name="Higo A."/>
            <person name="Hirakawa Y."/>
            <person name="Hundley H.N."/>
            <person name="Ikeda Y."/>
            <person name="Inoue K."/>
            <person name="Inoue S.I."/>
            <person name="Ishida S."/>
            <person name="Jia Q."/>
            <person name="Kakita M."/>
            <person name="Kanazawa T."/>
            <person name="Kawai Y."/>
            <person name="Kawashima T."/>
            <person name="Kennedy M."/>
            <person name="Kinose K."/>
            <person name="Kinoshita T."/>
            <person name="Kohara Y."/>
            <person name="Koide E."/>
            <person name="Komatsu K."/>
            <person name="Kopischke S."/>
            <person name="Kubo M."/>
            <person name="Kyozuka J."/>
            <person name="Lagercrantz U."/>
            <person name="Lin S.S."/>
            <person name="Lindquist E."/>
            <person name="Lipzen A.M."/>
            <person name="Lu C.W."/>
            <person name="De Luna E."/>
            <person name="Martienssen R.A."/>
            <person name="Minamino N."/>
            <person name="Mizutani M."/>
            <person name="Mizutani M."/>
            <person name="Mochizuki N."/>
            <person name="Monte I."/>
            <person name="Mosher R."/>
            <person name="Nagasaki H."/>
            <person name="Nakagami H."/>
            <person name="Naramoto S."/>
            <person name="Nishitani K."/>
            <person name="Ohtani M."/>
            <person name="Okamoto T."/>
            <person name="Okumura M."/>
            <person name="Phillips J."/>
            <person name="Pollak B."/>
            <person name="Reinders A."/>
            <person name="Rovekamp M."/>
            <person name="Sano R."/>
            <person name="Sawa S."/>
            <person name="Schmid M.W."/>
            <person name="Shirakawa M."/>
            <person name="Solano R."/>
            <person name="Spunde A."/>
            <person name="Suetsugu N."/>
            <person name="Sugano S."/>
            <person name="Sugiyama A."/>
            <person name="Sun R."/>
            <person name="Suzuki Y."/>
            <person name="Takenaka M."/>
            <person name="Takezawa D."/>
            <person name="Tomogane H."/>
            <person name="Tsuzuki M."/>
            <person name="Ueda T."/>
            <person name="Umeda M."/>
            <person name="Ward J.M."/>
            <person name="Watanabe Y."/>
            <person name="Yazaki K."/>
            <person name="Yokoyama R."/>
            <person name="Yoshitake Y."/>
            <person name="Yotsui I."/>
            <person name="Zachgo S."/>
            <person name="Schmutz J."/>
        </authorList>
    </citation>
    <scope>NUCLEOTIDE SEQUENCE [LARGE SCALE GENOMIC DNA]</scope>
    <source>
        <strain evidence="2">Tak-1</strain>
    </source>
</reference>
<evidence type="ECO:0000313" key="1">
    <source>
        <dbReference type="EMBL" id="PTQ32089.1"/>
    </source>
</evidence>
<accession>A0A2R6WE12</accession>
<gene>
    <name evidence="1" type="ORF">MARPO_0103s0057</name>
</gene>
<protein>
    <submittedName>
        <fullName evidence="1">Uncharacterized protein</fullName>
    </submittedName>
</protein>
<proteinExistence type="predicted"/>
<keyword evidence="2" id="KW-1185">Reference proteome</keyword>
<evidence type="ECO:0000313" key="2">
    <source>
        <dbReference type="Proteomes" id="UP000244005"/>
    </source>
</evidence>
<dbReference type="Proteomes" id="UP000244005">
    <property type="component" value="Unassembled WGS sequence"/>
</dbReference>
<name>A0A2R6WE12_MARPO</name>
<dbReference type="AlphaFoldDB" id="A0A2R6WE12"/>
<dbReference type="EMBL" id="KZ772775">
    <property type="protein sequence ID" value="PTQ32089.1"/>
    <property type="molecule type" value="Genomic_DNA"/>
</dbReference>
<sequence>MWDRVWQSLSVTGGSVLYPRFKRSLEQYSRKLREYNSAPQVSTVFSSCISLPPPSCNSKLPPAAVKFTDSTSKPTFVGIP</sequence>